<dbReference type="InterPro" id="IPR000160">
    <property type="entry name" value="GGDEF_dom"/>
</dbReference>
<dbReference type="PROSITE" id="PS50887">
    <property type="entry name" value="GGDEF"/>
    <property type="match status" value="1"/>
</dbReference>
<dbReference type="GO" id="GO:0005886">
    <property type="term" value="C:plasma membrane"/>
    <property type="evidence" value="ECO:0007669"/>
    <property type="project" value="TreeGrafter"/>
</dbReference>
<keyword evidence="1" id="KW-1133">Transmembrane helix</keyword>
<dbReference type="Proteomes" id="UP000321827">
    <property type="component" value="Unassembled WGS sequence"/>
</dbReference>
<dbReference type="Pfam" id="PF00990">
    <property type="entry name" value="GGDEF"/>
    <property type="match status" value="1"/>
</dbReference>
<comment type="caution">
    <text evidence="3">The sequence shown here is derived from an EMBL/GenBank/DDBJ whole genome shotgun (WGS) entry which is preliminary data.</text>
</comment>
<feature type="transmembrane region" description="Helical" evidence="1">
    <location>
        <begin position="155"/>
        <end position="176"/>
    </location>
</feature>
<dbReference type="GO" id="GO:0043709">
    <property type="term" value="P:cell adhesion involved in single-species biofilm formation"/>
    <property type="evidence" value="ECO:0007669"/>
    <property type="project" value="TreeGrafter"/>
</dbReference>
<proteinExistence type="predicted"/>
<feature type="transmembrane region" description="Helical" evidence="1">
    <location>
        <begin position="12"/>
        <end position="31"/>
    </location>
</feature>
<dbReference type="OrthoDB" id="9805474at2"/>
<dbReference type="InterPro" id="IPR050469">
    <property type="entry name" value="Diguanylate_Cyclase"/>
</dbReference>
<feature type="transmembrane region" description="Helical" evidence="1">
    <location>
        <begin position="43"/>
        <end position="62"/>
    </location>
</feature>
<dbReference type="PANTHER" id="PTHR45138:SF9">
    <property type="entry name" value="DIGUANYLATE CYCLASE DGCM-RELATED"/>
    <property type="match status" value="1"/>
</dbReference>
<dbReference type="NCBIfam" id="TIGR00254">
    <property type="entry name" value="GGDEF"/>
    <property type="match status" value="1"/>
</dbReference>
<dbReference type="GO" id="GO:0052621">
    <property type="term" value="F:diguanylate cyclase activity"/>
    <property type="evidence" value="ECO:0007669"/>
    <property type="project" value="TreeGrafter"/>
</dbReference>
<evidence type="ECO:0000313" key="4">
    <source>
        <dbReference type="Proteomes" id="UP000321827"/>
    </source>
</evidence>
<feature type="transmembrane region" description="Helical" evidence="1">
    <location>
        <begin position="69"/>
        <end position="89"/>
    </location>
</feature>
<keyword evidence="1" id="KW-0472">Membrane</keyword>
<sequence>MPERDPIDRLKRGVYFGLALAGTFSLVIGYVVLTHPTRENELLLVYAALLVVVAFAVAVGAPTRWVERFALAITALFFLVMTWLNLHGIGHGAGVWPPLLWGGLVYLLAYVLFPPKQAYAFAWRYYVVLLLGGLVALQLGRAHGPLRGEQINDTLQILLSNLGYLWVSRVLVAFGLRAEADRAQARQMQKLVDTDALTGCLSRRRFLEEAEALLQSGRTGSLILFDLDNFKQINDTYGHPTGDRVLMRSVQRTLHNLREEDRLGRLGGEEFAVLLPGVGLEEALQLAERLRRALEAPSDDGPPATASFGVVETGWLNSTSELLARADRALYRAKHAGKNRVAAAQG</sequence>
<dbReference type="FunFam" id="3.30.70.270:FF:000001">
    <property type="entry name" value="Diguanylate cyclase domain protein"/>
    <property type="match status" value="1"/>
</dbReference>
<dbReference type="AlphaFoldDB" id="A0A511RH21"/>
<dbReference type="InterPro" id="IPR029787">
    <property type="entry name" value="Nucleotide_cyclase"/>
</dbReference>
<name>A0A511RH21_9DEIN</name>
<dbReference type="RefSeq" id="WP_147145230.1">
    <property type="nucleotide sequence ID" value="NZ_BJXN01000002.1"/>
</dbReference>
<evidence type="ECO:0000259" key="2">
    <source>
        <dbReference type="PROSITE" id="PS50887"/>
    </source>
</evidence>
<accession>A0A511RH21</accession>
<dbReference type="Gene3D" id="3.30.70.270">
    <property type="match status" value="1"/>
</dbReference>
<evidence type="ECO:0000313" key="3">
    <source>
        <dbReference type="EMBL" id="GEM88930.1"/>
    </source>
</evidence>
<evidence type="ECO:0000256" key="1">
    <source>
        <dbReference type="SAM" id="Phobius"/>
    </source>
</evidence>
<dbReference type="EMBL" id="BJXN01000002">
    <property type="protein sequence ID" value="GEM88930.1"/>
    <property type="molecule type" value="Genomic_DNA"/>
</dbReference>
<keyword evidence="1" id="KW-0812">Transmembrane</keyword>
<feature type="domain" description="GGDEF" evidence="2">
    <location>
        <begin position="218"/>
        <end position="346"/>
    </location>
</feature>
<dbReference type="GO" id="GO:1902201">
    <property type="term" value="P:negative regulation of bacterial-type flagellum-dependent cell motility"/>
    <property type="evidence" value="ECO:0007669"/>
    <property type="project" value="TreeGrafter"/>
</dbReference>
<dbReference type="InterPro" id="IPR043128">
    <property type="entry name" value="Rev_trsase/Diguanyl_cyclase"/>
</dbReference>
<feature type="transmembrane region" description="Helical" evidence="1">
    <location>
        <begin position="125"/>
        <end position="143"/>
    </location>
</feature>
<reference evidence="3 4" key="1">
    <citation type="submission" date="2019-07" db="EMBL/GenBank/DDBJ databases">
        <title>Whole genome shotgun sequence of Oceanithermus desulfurans NBRC 100063.</title>
        <authorList>
            <person name="Hosoyama A."/>
            <person name="Uohara A."/>
            <person name="Ohji S."/>
            <person name="Ichikawa N."/>
        </authorList>
    </citation>
    <scope>NUCLEOTIDE SEQUENCE [LARGE SCALE GENOMIC DNA]</scope>
    <source>
        <strain evidence="3 4">NBRC 100063</strain>
    </source>
</reference>
<dbReference type="SUPFAM" id="SSF55073">
    <property type="entry name" value="Nucleotide cyclase"/>
    <property type="match status" value="1"/>
</dbReference>
<dbReference type="SMART" id="SM00267">
    <property type="entry name" value="GGDEF"/>
    <property type="match status" value="1"/>
</dbReference>
<protein>
    <submittedName>
        <fullName evidence="3">GGDEF domain-containing protein</fullName>
    </submittedName>
</protein>
<dbReference type="CDD" id="cd01949">
    <property type="entry name" value="GGDEF"/>
    <property type="match status" value="1"/>
</dbReference>
<gene>
    <name evidence="3" type="ORF">ODE01S_03640</name>
</gene>
<dbReference type="PANTHER" id="PTHR45138">
    <property type="entry name" value="REGULATORY COMPONENTS OF SENSORY TRANSDUCTION SYSTEM"/>
    <property type="match status" value="1"/>
</dbReference>
<feature type="transmembrane region" description="Helical" evidence="1">
    <location>
        <begin position="95"/>
        <end position="113"/>
    </location>
</feature>
<organism evidence="3 4">
    <name type="scientific">Oceanithermus desulfurans NBRC 100063</name>
    <dbReference type="NCBI Taxonomy" id="1227550"/>
    <lineage>
        <taxon>Bacteria</taxon>
        <taxon>Thermotogati</taxon>
        <taxon>Deinococcota</taxon>
        <taxon>Deinococci</taxon>
        <taxon>Thermales</taxon>
        <taxon>Thermaceae</taxon>
        <taxon>Oceanithermus</taxon>
    </lineage>
</organism>